<evidence type="ECO:0000256" key="1">
    <source>
        <dbReference type="SAM" id="MobiDB-lite"/>
    </source>
</evidence>
<dbReference type="PANTHER" id="PTHR33526">
    <property type="entry name" value="OS07G0123800 PROTEIN"/>
    <property type="match status" value="1"/>
</dbReference>
<reference evidence="2 3" key="1">
    <citation type="journal article" date="2013" name="Nat. Genet.">
        <title>The high-quality draft genome of peach (Prunus persica) identifies unique patterns of genetic diversity, domestication and genome evolution.</title>
        <authorList>
            <consortium name="International Peach Genome Initiative"/>
            <person name="Verde I."/>
            <person name="Abbott A.G."/>
            <person name="Scalabrin S."/>
            <person name="Jung S."/>
            <person name="Shu S."/>
            <person name="Marroni F."/>
            <person name="Zhebentyayeva T."/>
            <person name="Dettori M.T."/>
            <person name="Grimwood J."/>
            <person name="Cattonaro F."/>
            <person name="Zuccolo A."/>
            <person name="Rossini L."/>
            <person name="Jenkins J."/>
            <person name="Vendramin E."/>
            <person name="Meisel L.A."/>
            <person name="Decroocq V."/>
            <person name="Sosinski B."/>
            <person name="Prochnik S."/>
            <person name="Mitros T."/>
            <person name="Policriti A."/>
            <person name="Cipriani G."/>
            <person name="Dondini L."/>
            <person name="Ficklin S."/>
            <person name="Goodstein D.M."/>
            <person name="Xuan P."/>
            <person name="Del Fabbro C."/>
            <person name="Aramini V."/>
            <person name="Copetti D."/>
            <person name="Gonzalez S."/>
            <person name="Horner D.S."/>
            <person name="Falchi R."/>
            <person name="Lucas S."/>
            <person name="Mica E."/>
            <person name="Maldonado J."/>
            <person name="Lazzari B."/>
            <person name="Bielenberg D."/>
            <person name="Pirona R."/>
            <person name="Miculan M."/>
            <person name="Barakat A."/>
            <person name="Testolin R."/>
            <person name="Stella A."/>
            <person name="Tartarini S."/>
            <person name="Tonutti P."/>
            <person name="Arus P."/>
            <person name="Orellana A."/>
            <person name="Wells C."/>
            <person name="Main D."/>
            <person name="Vizzotto G."/>
            <person name="Silva H."/>
            <person name="Salamini F."/>
            <person name="Schmutz J."/>
            <person name="Morgante M."/>
            <person name="Rokhsar D.S."/>
        </authorList>
    </citation>
    <scope>NUCLEOTIDE SEQUENCE [LARGE SCALE GENOMIC DNA]</scope>
    <source>
        <strain evidence="3">cv. Nemared</strain>
    </source>
</reference>
<dbReference type="OrthoDB" id="694638at2759"/>
<dbReference type="Proteomes" id="UP000006882">
    <property type="component" value="Chromosome G6"/>
</dbReference>
<feature type="region of interest" description="Disordered" evidence="1">
    <location>
        <begin position="54"/>
        <end position="75"/>
    </location>
</feature>
<gene>
    <name evidence="2" type="ORF">PRUPE_6G218500</name>
</gene>
<sequence length="161" mass="18237">MIMAKARKESRLARFLKSPIRILIKARDFYIKSMTECSGTFDYATAMGCPTQIPSSLPKSYSTNSTKSSASNNEDYRELLRAASTRSVRSKVEFDLARKAQQPRQPPMAAEPNTVPRSRSVGIGRIDEDKACEFDEEEVKVKRDVYPRSRSYAVARRTIMS</sequence>
<dbReference type="STRING" id="3760.A0A251NTS5"/>
<accession>A0A251NTS5</accession>
<dbReference type="eggNOG" id="ENOG502S1IA">
    <property type="taxonomic scope" value="Eukaryota"/>
</dbReference>
<dbReference type="PANTHER" id="PTHR33526:SF4">
    <property type="entry name" value="OS07G0123800 PROTEIN"/>
    <property type="match status" value="1"/>
</dbReference>
<organism evidence="2 3">
    <name type="scientific">Prunus persica</name>
    <name type="common">Peach</name>
    <name type="synonym">Amygdalus persica</name>
    <dbReference type="NCBI Taxonomy" id="3760"/>
    <lineage>
        <taxon>Eukaryota</taxon>
        <taxon>Viridiplantae</taxon>
        <taxon>Streptophyta</taxon>
        <taxon>Embryophyta</taxon>
        <taxon>Tracheophyta</taxon>
        <taxon>Spermatophyta</taxon>
        <taxon>Magnoliopsida</taxon>
        <taxon>eudicotyledons</taxon>
        <taxon>Gunneridae</taxon>
        <taxon>Pentapetalae</taxon>
        <taxon>rosids</taxon>
        <taxon>fabids</taxon>
        <taxon>Rosales</taxon>
        <taxon>Rosaceae</taxon>
        <taxon>Amygdaloideae</taxon>
        <taxon>Amygdaleae</taxon>
        <taxon>Prunus</taxon>
    </lineage>
</organism>
<evidence type="ECO:0000313" key="2">
    <source>
        <dbReference type="EMBL" id="ONI02729.1"/>
    </source>
</evidence>
<dbReference type="Gramene" id="ONI02729">
    <property type="protein sequence ID" value="ONI02729"/>
    <property type="gene ID" value="PRUPE_6G218500"/>
</dbReference>
<name>A0A251NTS5_PRUPE</name>
<feature type="region of interest" description="Disordered" evidence="1">
    <location>
        <begin position="96"/>
        <end position="121"/>
    </location>
</feature>
<keyword evidence="3" id="KW-1185">Reference proteome</keyword>
<feature type="compositionally biased region" description="Low complexity" evidence="1">
    <location>
        <begin position="59"/>
        <end position="73"/>
    </location>
</feature>
<protein>
    <submittedName>
        <fullName evidence="2">Uncharacterized protein</fullName>
    </submittedName>
</protein>
<dbReference type="PIRSF" id="PIRSF031279">
    <property type="entry name" value="UCP031279"/>
    <property type="match status" value="1"/>
</dbReference>
<dbReference type="AlphaFoldDB" id="A0A251NTS5"/>
<dbReference type="InterPro" id="IPR016972">
    <property type="entry name" value="UCP031279"/>
</dbReference>
<dbReference type="EMBL" id="CM007656">
    <property type="protein sequence ID" value="ONI02729.1"/>
    <property type="molecule type" value="Genomic_DNA"/>
</dbReference>
<evidence type="ECO:0000313" key="3">
    <source>
        <dbReference type="Proteomes" id="UP000006882"/>
    </source>
</evidence>
<proteinExistence type="predicted"/>